<comment type="similarity">
    <text evidence="1">Belongs to the glycosyltransferase 2 family.</text>
</comment>
<comment type="caution">
    <text evidence="5">The sequence shown here is derived from an EMBL/GenBank/DDBJ whole genome shotgun (WGS) entry which is preliminary data.</text>
</comment>
<reference evidence="5 6" key="1">
    <citation type="journal article" date="2024" name="Chem. Sci.">
        <title>Discovery of a lagriamide polyketide by integrated genome mining, isotopic labeling, and untargeted metabolomics.</title>
        <authorList>
            <person name="Fergusson C.H."/>
            <person name="Saulog J."/>
            <person name="Paulo B.S."/>
            <person name="Wilson D.M."/>
            <person name="Liu D.Y."/>
            <person name="Morehouse N.J."/>
            <person name="Waterworth S."/>
            <person name="Barkei J."/>
            <person name="Gray C.A."/>
            <person name="Kwan J.C."/>
            <person name="Eustaquio A.S."/>
            <person name="Linington R.G."/>
        </authorList>
    </citation>
    <scope>NUCLEOTIDE SEQUENCE [LARGE SCALE GENOMIC DNA]</scope>
    <source>
        <strain evidence="5 6">RL17-338-BIF-B</strain>
    </source>
</reference>
<dbReference type="NCBIfam" id="TIGR01556">
    <property type="entry name" value="rhamnosyltran"/>
    <property type="match status" value="1"/>
</dbReference>
<dbReference type="Proteomes" id="UP001469089">
    <property type="component" value="Unassembled WGS sequence"/>
</dbReference>
<dbReference type="CDD" id="cd02526">
    <property type="entry name" value="GT2_RfbF_like"/>
    <property type="match status" value="1"/>
</dbReference>
<dbReference type="SUPFAM" id="SSF53448">
    <property type="entry name" value="Nucleotide-diphospho-sugar transferases"/>
    <property type="match status" value="1"/>
</dbReference>
<proteinExistence type="inferred from homology"/>
<protein>
    <submittedName>
        <fullName evidence="5">Glycosyltransferase family 2 protein</fullName>
    </submittedName>
</protein>
<evidence type="ECO:0000256" key="1">
    <source>
        <dbReference type="ARBA" id="ARBA00006739"/>
    </source>
</evidence>
<evidence type="ECO:0000256" key="4">
    <source>
        <dbReference type="SAM" id="MobiDB-lite"/>
    </source>
</evidence>
<dbReference type="Gene3D" id="3.90.550.10">
    <property type="entry name" value="Spore Coat Polysaccharide Biosynthesis Protein SpsA, Chain A"/>
    <property type="match status" value="1"/>
</dbReference>
<evidence type="ECO:0000313" key="6">
    <source>
        <dbReference type="Proteomes" id="UP001469089"/>
    </source>
</evidence>
<name>A0ABV1LV88_9BURK</name>
<feature type="region of interest" description="Disordered" evidence="4">
    <location>
        <begin position="1"/>
        <end position="41"/>
    </location>
</feature>
<keyword evidence="6" id="KW-1185">Reference proteome</keyword>
<evidence type="ECO:0000256" key="3">
    <source>
        <dbReference type="ARBA" id="ARBA00022679"/>
    </source>
</evidence>
<dbReference type="PANTHER" id="PTHR43179">
    <property type="entry name" value="RHAMNOSYLTRANSFERASE WBBL"/>
    <property type="match status" value="1"/>
</dbReference>
<dbReference type="RefSeq" id="WP_349544584.1">
    <property type="nucleotide sequence ID" value="NZ_JAOALG010000002.1"/>
</dbReference>
<dbReference type="PANTHER" id="PTHR43179:SF12">
    <property type="entry name" value="GALACTOFURANOSYLTRANSFERASE GLFT2"/>
    <property type="match status" value="1"/>
</dbReference>
<dbReference type="InterPro" id="IPR006446">
    <property type="entry name" value="RhaTrfase"/>
</dbReference>
<dbReference type="InterPro" id="IPR029044">
    <property type="entry name" value="Nucleotide-diphossugar_trans"/>
</dbReference>
<sequence>MKLTPIPYQDTLSGRPMQRRASHADTHADTHAATQPPSSHDVDASTLGALVVLYRPTDQQLLRVAGLRAHCASLLAVDNSPDARPEIPVMLNSVGIDYLHNANHGGIAGAYNRGLARLFAQGATAVALFDQDSRAGDDFFPIMQASCARLGTQAFAIGPQIYDENAQRFLPQMYSNGFTVRTLDVQGNGPLQRCSFLLSSGAVISRLAYEQLGAFTEALFIDHVDTEYSLRALKRGVPFYLDPNLVLRHRIGEKRTHRFAFWRITSMNHPAFRRYYMARNAMYLCRQYLRSFPVAMVPNLITLWQVVQVALFEQDKLTKLLGIGCGIVDGMRGRLGPVDQARPRLAARFGRSQR</sequence>
<accession>A0ABV1LV88</accession>
<evidence type="ECO:0000256" key="2">
    <source>
        <dbReference type="ARBA" id="ARBA00022676"/>
    </source>
</evidence>
<keyword evidence="2" id="KW-0328">Glycosyltransferase</keyword>
<keyword evidence="3" id="KW-0808">Transferase</keyword>
<dbReference type="EMBL" id="JAOALG010000002">
    <property type="protein sequence ID" value="MEQ5842821.1"/>
    <property type="molecule type" value="Genomic_DNA"/>
</dbReference>
<evidence type="ECO:0000313" key="5">
    <source>
        <dbReference type="EMBL" id="MEQ5842821.1"/>
    </source>
</evidence>
<organism evidence="5 6">
    <name type="scientific">Paraburkholderia acidicola</name>
    <dbReference type="NCBI Taxonomy" id="1912599"/>
    <lineage>
        <taxon>Bacteria</taxon>
        <taxon>Pseudomonadati</taxon>
        <taxon>Pseudomonadota</taxon>
        <taxon>Betaproteobacteria</taxon>
        <taxon>Burkholderiales</taxon>
        <taxon>Burkholderiaceae</taxon>
        <taxon>Paraburkholderia</taxon>
    </lineage>
</organism>
<gene>
    <name evidence="5" type="ORF">N0A02_25535</name>
</gene>